<accession>A0A843W2W8</accession>
<name>A0A843W2W8_COLES</name>
<dbReference type="Pfam" id="PF03004">
    <property type="entry name" value="Transposase_24"/>
    <property type="match status" value="1"/>
</dbReference>
<dbReference type="Proteomes" id="UP000652761">
    <property type="component" value="Unassembled WGS sequence"/>
</dbReference>
<dbReference type="InterPro" id="IPR004252">
    <property type="entry name" value="Probable_transposase_24"/>
</dbReference>
<comment type="caution">
    <text evidence="1">The sequence shown here is derived from an EMBL/GenBank/DDBJ whole genome shotgun (WGS) entry which is preliminary data.</text>
</comment>
<gene>
    <name evidence="1" type="ORF">Taro_036364</name>
</gene>
<protein>
    <submittedName>
        <fullName evidence="1">Uncharacterized protein</fullName>
    </submittedName>
</protein>
<reference evidence="1" key="1">
    <citation type="submission" date="2017-07" db="EMBL/GenBank/DDBJ databases">
        <title>Taro Niue Genome Assembly and Annotation.</title>
        <authorList>
            <person name="Atibalentja N."/>
            <person name="Keating K."/>
            <person name="Fields C.J."/>
        </authorList>
    </citation>
    <scope>NUCLEOTIDE SEQUENCE</scope>
    <source>
        <strain evidence="1">Niue_2</strain>
        <tissue evidence="1">Leaf</tissue>
    </source>
</reference>
<evidence type="ECO:0000313" key="2">
    <source>
        <dbReference type="Proteomes" id="UP000652761"/>
    </source>
</evidence>
<dbReference type="AlphaFoldDB" id="A0A843W2W8"/>
<dbReference type="EMBL" id="NMUH01003061">
    <property type="protein sequence ID" value="MQM03579.1"/>
    <property type="molecule type" value="Genomic_DNA"/>
</dbReference>
<sequence>MIHLTSISPFVDLHVETHPSAASTIGSPFVIVGLLDHGRRGHRWLNAIGQIIRKRMCILRHELECAPTFRELFDKTHKRKGMDDYVSESARTIAGTYDRTMTNRYAEGTPQPDLDLEGWVDAAGGQRKGRVYGFGVSLDTTPMLSSYTSSVAPLANASSSTATPGSGGDDIRTLIWEELSQQLLLHLGAMVE</sequence>
<keyword evidence="2" id="KW-1185">Reference proteome</keyword>
<organism evidence="1 2">
    <name type="scientific">Colocasia esculenta</name>
    <name type="common">Wild taro</name>
    <name type="synonym">Arum esculentum</name>
    <dbReference type="NCBI Taxonomy" id="4460"/>
    <lineage>
        <taxon>Eukaryota</taxon>
        <taxon>Viridiplantae</taxon>
        <taxon>Streptophyta</taxon>
        <taxon>Embryophyta</taxon>
        <taxon>Tracheophyta</taxon>
        <taxon>Spermatophyta</taxon>
        <taxon>Magnoliopsida</taxon>
        <taxon>Liliopsida</taxon>
        <taxon>Araceae</taxon>
        <taxon>Aroideae</taxon>
        <taxon>Colocasieae</taxon>
        <taxon>Colocasia</taxon>
    </lineage>
</organism>
<proteinExistence type="predicted"/>
<evidence type="ECO:0000313" key="1">
    <source>
        <dbReference type="EMBL" id="MQM03579.1"/>
    </source>
</evidence>